<dbReference type="GO" id="GO:0008137">
    <property type="term" value="F:NADH dehydrogenase (ubiquinone) activity"/>
    <property type="evidence" value="ECO:0007669"/>
    <property type="project" value="InterPro"/>
</dbReference>
<dbReference type="GO" id="GO:0042773">
    <property type="term" value="P:ATP synthesis coupled electron transport"/>
    <property type="evidence" value="ECO:0007669"/>
    <property type="project" value="InterPro"/>
</dbReference>
<feature type="transmembrane region" description="Helical" evidence="6">
    <location>
        <begin position="416"/>
        <end position="439"/>
    </location>
</feature>
<feature type="transmembrane region" description="Helical" evidence="6">
    <location>
        <begin position="491"/>
        <end position="510"/>
    </location>
</feature>
<dbReference type="PANTHER" id="PTHR42829">
    <property type="entry name" value="NADH-UBIQUINONE OXIDOREDUCTASE CHAIN 5"/>
    <property type="match status" value="1"/>
</dbReference>
<comment type="subcellular location">
    <subcellularLocation>
        <location evidence="1">Endomembrane system</location>
        <topology evidence="1">Multi-pass membrane protein</topology>
    </subcellularLocation>
    <subcellularLocation>
        <location evidence="5">Membrane</location>
        <topology evidence="5">Multi-pass membrane protein</topology>
    </subcellularLocation>
</comment>
<dbReference type="Proteomes" id="UP000004699">
    <property type="component" value="Unassembled WGS sequence"/>
</dbReference>
<keyword evidence="2 5" id="KW-0812">Transmembrane</keyword>
<dbReference type="InterPro" id="IPR001750">
    <property type="entry name" value="ND/Mrp_TM"/>
</dbReference>
<evidence type="ECO:0000256" key="6">
    <source>
        <dbReference type="SAM" id="Phobius"/>
    </source>
</evidence>
<evidence type="ECO:0000313" key="9">
    <source>
        <dbReference type="EMBL" id="EED34504.1"/>
    </source>
</evidence>
<dbReference type="eggNOG" id="COG1009">
    <property type="taxonomic scope" value="Bacteria"/>
</dbReference>
<feature type="transmembrane region" description="Helical" evidence="6">
    <location>
        <begin position="139"/>
        <end position="158"/>
    </location>
</feature>
<dbReference type="NCBIfam" id="NF005141">
    <property type="entry name" value="PRK06590.1"/>
    <property type="match status" value="1"/>
</dbReference>
<sequence length="611" mass="65079">MNLALAAIPGLPMLSATLLILFGRQIPRSLGAVLGAGSVGLSAVLVAGQLLAYLDTPTVVTATLWTWMSVADFSAAIAFHIDGLTVVMMSVITGVGFLIHVYSVEFMWEDESFSRYFAYMNLFVGSMLLLVMADNLLLLFLGWEGVGMCSYLLVGFWYKNPANGAAARKAFVVTRVGDALMALGLFVLFTDLGTLDIQPLLLAANLNWEVGGTVPVLATALLLGGAVGKSAQLPLHTWLPDAMAGPTPVSALIHAATMVTAGVYLVARLHGLFLLAPATLTAVAWVGLATLLLAASAALVQQDIKRILAYSTISQIGYMFLALGVGAFSFGIFHLMTHAFFKALLFLGAGAVSHCLHHELNIFRMGGLRTRLPVVFLSFLIGSAALAALPFTAGFYSKDGILLSAFTAPGIGPWLWAGGLLGALLTSIYSFRLLFVAFFGEAQTEPDRKPGLPMAIPLLILCALSLLGGLISQPLDGVLPDAGHPQVPHLIEWISIGVPLLGVAYAYYAYIVRRPSSSPAEAGGDSPVEGFLFAGWRVDALYNLLLVTPYRTLARWCQGEPIDHFYNGVVSLNRLCHRGLAALQTGELRWYATTFVIGLIAVVAIVLRSAP</sequence>
<dbReference type="Pfam" id="PF00361">
    <property type="entry name" value="Proton_antipo_M"/>
    <property type="match status" value="1"/>
</dbReference>
<dbReference type="EC" id="1.6.5.3" evidence="9"/>
<evidence type="ECO:0000313" key="10">
    <source>
        <dbReference type="Proteomes" id="UP000004699"/>
    </source>
</evidence>
<proteinExistence type="predicted"/>
<dbReference type="HOGENOM" id="CLU_007100_6_2_6"/>
<feature type="transmembrane region" description="Helical" evidence="6">
    <location>
        <begin position="588"/>
        <end position="607"/>
    </location>
</feature>
<keyword evidence="10" id="KW-1185">Reference proteome</keyword>
<feature type="transmembrane region" description="Helical" evidence="6">
    <location>
        <begin position="6"/>
        <end position="23"/>
    </location>
</feature>
<feature type="transmembrane region" description="Helical" evidence="6">
    <location>
        <begin position="30"/>
        <end position="53"/>
    </location>
</feature>
<feature type="transmembrane region" description="Helical" evidence="6">
    <location>
        <begin position="73"/>
        <end position="104"/>
    </location>
</feature>
<evidence type="ECO:0000256" key="3">
    <source>
        <dbReference type="ARBA" id="ARBA00022989"/>
    </source>
</evidence>
<dbReference type="PANTHER" id="PTHR42829:SF2">
    <property type="entry name" value="NADH-UBIQUINONE OXIDOREDUCTASE CHAIN 5"/>
    <property type="match status" value="1"/>
</dbReference>
<feature type="transmembrane region" description="Helical" evidence="6">
    <location>
        <begin position="307"/>
        <end position="333"/>
    </location>
</feature>
<dbReference type="PRINTS" id="PR01434">
    <property type="entry name" value="NADHDHGNASE5"/>
</dbReference>
<dbReference type="GO" id="GO:0012505">
    <property type="term" value="C:endomembrane system"/>
    <property type="evidence" value="ECO:0007669"/>
    <property type="project" value="UniProtKB-SubCell"/>
</dbReference>
<feature type="transmembrane region" description="Helical" evidence="6">
    <location>
        <begin position="372"/>
        <end position="396"/>
    </location>
</feature>
<dbReference type="OrthoDB" id="9768329at2"/>
<keyword evidence="9" id="KW-0560">Oxidoreductase</keyword>
<feature type="transmembrane region" description="Helical" evidence="6">
    <location>
        <begin position="116"/>
        <end position="133"/>
    </location>
</feature>
<gene>
    <name evidence="9" type="primary">nuoL_1</name>
    <name evidence="9" type="ORF">NOR51B_441</name>
</gene>
<keyword evidence="4 6" id="KW-0472">Membrane</keyword>
<accession>B8KTH0</accession>
<feature type="transmembrane region" description="Helical" evidence="6">
    <location>
        <begin position="170"/>
        <end position="190"/>
    </location>
</feature>
<dbReference type="STRING" id="565045.NOR51B_441"/>
<feature type="transmembrane region" description="Helical" evidence="6">
    <location>
        <begin position="273"/>
        <end position="300"/>
    </location>
</feature>
<feature type="transmembrane region" description="Helical" evidence="6">
    <location>
        <begin position="249"/>
        <end position="267"/>
    </location>
</feature>
<dbReference type="EMBL" id="DS999411">
    <property type="protein sequence ID" value="EED34504.1"/>
    <property type="molecule type" value="Genomic_DNA"/>
</dbReference>
<dbReference type="NCBIfam" id="TIGR01974">
    <property type="entry name" value="NDH_I_L"/>
    <property type="match status" value="1"/>
</dbReference>
<dbReference type="RefSeq" id="WP_009019252.1">
    <property type="nucleotide sequence ID" value="NZ_DS999411.1"/>
</dbReference>
<dbReference type="InterPro" id="IPR018393">
    <property type="entry name" value="NADHpl_OxRdtase_5_subgr"/>
</dbReference>
<dbReference type="InterPro" id="IPR001516">
    <property type="entry name" value="Proton_antipo_N"/>
</dbReference>
<feature type="domain" description="NADH:quinone oxidoreductase/Mrp antiporter transmembrane" evidence="7">
    <location>
        <begin position="133"/>
        <end position="410"/>
    </location>
</feature>
<dbReference type="InterPro" id="IPR003945">
    <property type="entry name" value="NU5C-like"/>
</dbReference>
<evidence type="ECO:0000259" key="7">
    <source>
        <dbReference type="Pfam" id="PF00361"/>
    </source>
</evidence>
<evidence type="ECO:0000256" key="1">
    <source>
        <dbReference type="ARBA" id="ARBA00004127"/>
    </source>
</evidence>
<dbReference type="Gene3D" id="1.20.5.2700">
    <property type="match status" value="1"/>
</dbReference>
<reference evidence="10" key="1">
    <citation type="journal article" date="2013" name="BMC Microbiol.">
        <title>Taxonomy and evolution of bacteriochlorophyll a-containing members of the OM60/NOR5 clade of marine gammaproteobacteria: description of Luminiphilus syltensis gen. nov., sp. nov., reclassification of Haliea rubra as Pseudohaliea rubra gen. nov., comb. nov., and emendation of Chromatocurvus halotolerans.</title>
        <authorList>
            <person name="Spring S."/>
            <person name="Riedel T."/>
            <person name="Sproer C."/>
            <person name="Yan S."/>
            <person name="Harder J."/>
            <person name="Fuchs B.M."/>
        </authorList>
    </citation>
    <scope>NUCLEOTIDE SEQUENCE [LARGE SCALE GENOMIC DNA]</scope>
    <source>
        <strain evidence="10">NOR51-B</strain>
    </source>
</reference>
<dbReference type="GO" id="GO:0016020">
    <property type="term" value="C:membrane"/>
    <property type="evidence" value="ECO:0007669"/>
    <property type="project" value="UniProtKB-SubCell"/>
</dbReference>
<dbReference type="Pfam" id="PF00662">
    <property type="entry name" value="Proton_antipo_N"/>
    <property type="match status" value="1"/>
</dbReference>
<evidence type="ECO:0000256" key="4">
    <source>
        <dbReference type="ARBA" id="ARBA00023136"/>
    </source>
</evidence>
<organism evidence="9 10">
    <name type="scientific">Luminiphilus syltensis NOR5-1B</name>
    <dbReference type="NCBI Taxonomy" id="565045"/>
    <lineage>
        <taxon>Bacteria</taxon>
        <taxon>Pseudomonadati</taxon>
        <taxon>Pseudomonadota</taxon>
        <taxon>Gammaproteobacteria</taxon>
        <taxon>Cellvibrionales</taxon>
        <taxon>Halieaceae</taxon>
        <taxon>Luminiphilus</taxon>
    </lineage>
</organism>
<feature type="domain" description="NADH-Ubiquinone oxidoreductase (complex I) chain 5 N-terminal" evidence="8">
    <location>
        <begin position="67"/>
        <end position="117"/>
    </location>
</feature>
<dbReference type="GO" id="GO:0003954">
    <property type="term" value="F:NADH dehydrogenase activity"/>
    <property type="evidence" value="ECO:0007669"/>
    <property type="project" value="TreeGrafter"/>
</dbReference>
<name>B8KTH0_9GAMM</name>
<dbReference type="GO" id="GO:0015990">
    <property type="term" value="P:electron transport coupled proton transport"/>
    <property type="evidence" value="ECO:0007669"/>
    <property type="project" value="TreeGrafter"/>
</dbReference>
<dbReference type="PRINTS" id="PR01435">
    <property type="entry name" value="NPOXDRDTASE5"/>
</dbReference>
<feature type="transmembrane region" description="Helical" evidence="6">
    <location>
        <begin position="451"/>
        <end position="471"/>
    </location>
</feature>
<keyword evidence="3 6" id="KW-1133">Transmembrane helix</keyword>
<protein>
    <submittedName>
        <fullName evidence="9">NADH dehydrogenase i, l subunit</fullName>
        <ecNumber evidence="9">1.6.5.3</ecNumber>
    </submittedName>
</protein>
<evidence type="ECO:0000256" key="2">
    <source>
        <dbReference type="ARBA" id="ARBA00022692"/>
    </source>
</evidence>
<evidence type="ECO:0000256" key="5">
    <source>
        <dbReference type="RuleBase" id="RU000320"/>
    </source>
</evidence>
<evidence type="ECO:0000259" key="8">
    <source>
        <dbReference type="Pfam" id="PF00662"/>
    </source>
</evidence>
<dbReference type="AlphaFoldDB" id="B8KTH0"/>